<proteinExistence type="predicted"/>
<reference evidence="1" key="2">
    <citation type="submission" date="2022-10" db="EMBL/GenBank/DDBJ databases">
        <authorList>
            <consortium name="ENA_rothamsted_submissions"/>
            <consortium name="culmorum"/>
            <person name="King R."/>
        </authorList>
    </citation>
    <scope>NUCLEOTIDE SEQUENCE</scope>
</reference>
<dbReference type="AlphaFoldDB" id="A0A9N9X0L6"/>
<dbReference type="Proteomes" id="UP001153737">
    <property type="component" value="Chromosome 3"/>
</dbReference>
<name>A0A9N9X0L6_PHACE</name>
<dbReference type="PANTHER" id="PTHR48421:SF1">
    <property type="entry name" value="MYCBP-ASSOCIATED PROTEIN"/>
    <property type="match status" value="1"/>
</dbReference>
<sequence length="921" mass="106876">MSTECKFCECIKATPQKRRRFKECPNPLENWEKWLRDRRETQEILKRKTGRSQGELLMNLGEELRKIQEEKLILTYSQINTNFDRFRGNPEFWKLPVGLANECPNVRDPIYFTIKSKEEKNEIPQVEYIGIPNKILDEKNVLPRTRNIYNKWKNSAYRNSCIQKISSKISLIQPHRPDISELMVTGNKLSIDDQEHPDDVTKTSISEYNQYSKKISFEVHRIPKISFSINEVAFSNDENLTSGMKTIRLLFEMKELQNTPVTKQVTFENWGIRTLRFYWHKFEKFRTFRDIVPNRPQATAFYFDKTEILLVPGRKFQLPIWFMPEQEGHYTECWEITTSPKFWNEDFKFIVRLQGFVTDGNFEARCGAIKDMLDTKVRNTLIKDILNESMGGLRYAETGPVVYHFSEKELFESANQEVIGVAKKPKYLYDQDLVGELKEIYKIVRNTNDCGEEWDYSIEKLKVLAREKDVVEYVEKLTADCARSKNRLRELCSPIEQSEAGQKIEEAVVENDEPNMKRNNLKRLQILLQKLERPAMIPNTEREKFLHAYFVMGTYFSKMCAALDALDGGNGEILKNYQPFYDFRSISSIEDLPSRLVIEKFDDIWVERTKRAPPEPQTGFTMTPKPRILENIPLEDTTTVFNTYFKKTPQKSENKGTKSVQKPAPILEKSKSKQLSIMKMSQTQTVPEGPIRENFDPFADIENVSLYPTILNESIASSLLTGPKIEDNHSKEQKTEYDYQKYLIVYTSLCSAVDAMVATLETLKELVVPVETFAEVSRTPAKIRTEPQNINSCSSEEDPYFRYLLDTHLTNNPATKEYFIHGRTAPSVEELSVREEPSVHEELPNLFKSHETLVVEPIESRSTLLSQGVQTSYTGMDSVTSETVLKVESLEGIQCGGPTNIEESEKTSDIFYFMDKERAEE</sequence>
<keyword evidence="2" id="KW-1185">Reference proteome</keyword>
<dbReference type="PANTHER" id="PTHR48421">
    <property type="entry name" value="MYCBP-ASSOCIATED PROTEIN"/>
    <property type="match status" value="1"/>
</dbReference>
<dbReference type="EMBL" id="OU896709">
    <property type="protein sequence ID" value="CAG9819804.1"/>
    <property type="molecule type" value="Genomic_DNA"/>
</dbReference>
<dbReference type="OrthoDB" id="10263316at2759"/>
<reference evidence="1" key="1">
    <citation type="submission" date="2022-01" db="EMBL/GenBank/DDBJ databases">
        <authorList>
            <person name="King R."/>
        </authorList>
    </citation>
    <scope>NUCLEOTIDE SEQUENCE</scope>
</reference>
<dbReference type="InterPro" id="IPR032707">
    <property type="entry name" value="MYCBPAP"/>
</dbReference>
<organism evidence="1 2">
    <name type="scientific">Phaedon cochleariae</name>
    <name type="common">Mustard beetle</name>
    <dbReference type="NCBI Taxonomy" id="80249"/>
    <lineage>
        <taxon>Eukaryota</taxon>
        <taxon>Metazoa</taxon>
        <taxon>Ecdysozoa</taxon>
        <taxon>Arthropoda</taxon>
        <taxon>Hexapoda</taxon>
        <taxon>Insecta</taxon>
        <taxon>Pterygota</taxon>
        <taxon>Neoptera</taxon>
        <taxon>Endopterygota</taxon>
        <taxon>Coleoptera</taxon>
        <taxon>Polyphaga</taxon>
        <taxon>Cucujiformia</taxon>
        <taxon>Chrysomeloidea</taxon>
        <taxon>Chrysomelidae</taxon>
        <taxon>Chrysomelinae</taxon>
        <taxon>Chrysomelini</taxon>
        <taxon>Phaedon</taxon>
    </lineage>
</organism>
<evidence type="ECO:0000313" key="2">
    <source>
        <dbReference type="Proteomes" id="UP001153737"/>
    </source>
</evidence>
<evidence type="ECO:0000313" key="1">
    <source>
        <dbReference type="EMBL" id="CAG9819804.1"/>
    </source>
</evidence>
<protein>
    <recommendedName>
        <fullName evidence="3">MYCBP-associated protein</fullName>
    </recommendedName>
</protein>
<evidence type="ECO:0008006" key="3">
    <source>
        <dbReference type="Google" id="ProtNLM"/>
    </source>
</evidence>
<accession>A0A9N9X0L6</accession>
<gene>
    <name evidence="1" type="ORF">PHAECO_LOCUS7524</name>
</gene>
<dbReference type="Pfam" id="PF14646">
    <property type="entry name" value="MYCBPAP"/>
    <property type="match status" value="1"/>
</dbReference>